<evidence type="ECO:0000256" key="1">
    <source>
        <dbReference type="ARBA" id="ARBA00022598"/>
    </source>
</evidence>
<evidence type="ECO:0000313" key="8">
    <source>
        <dbReference type="Proteomes" id="UP001597018"/>
    </source>
</evidence>
<evidence type="ECO:0000256" key="3">
    <source>
        <dbReference type="ARBA" id="ARBA00022679"/>
    </source>
</evidence>
<protein>
    <submittedName>
        <fullName evidence="7">Glycosyltransferase</fullName>
        <ecNumber evidence="7">2.4.-.-</ecNumber>
    </submittedName>
</protein>
<evidence type="ECO:0000256" key="4">
    <source>
        <dbReference type="ARBA" id="ARBA00022741"/>
    </source>
</evidence>
<organism evidence="7 8">
    <name type="scientific">Saccharopolyspora rosea</name>
    <dbReference type="NCBI Taxonomy" id="524884"/>
    <lineage>
        <taxon>Bacteria</taxon>
        <taxon>Bacillati</taxon>
        <taxon>Actinomycetota</taxon>
        <taxon>Actinomycetes</taxon>
        <taxon>Pseudonocardiales</taxon>
        <taxon>Pseudonocardiaceae</taxon>
        <taxon>Saccharopolyspora</taxon>
    </lineage>
</organism>
<reference evidence="8" key="1">
    <citation type="journal article" date="2019" name="Int. J. Syst. Evol. Microbiol.">
        <title>The Global Catalogue of Microorganisms (GCM) 10K type strain sequencing project: providing services to taxonomists for standard genome sequencing and annotation.</title>
        <authorList>
            <consortium name="The Broad Institute Genomics Platform"/>
            <consortium name="The Broad Institute Genome Sequencing Center for Infectious Disease"/>
            <person name="Wu L."/>
            <person name="Ma J."/>
        </authorList>
    </citation>
    <scope>NUCLEOTIDE SEQUENCE [LARGE SCALE GENOMIC DNA]</scope>
    <source>
        <strain evidence="8">CCUG 56401</strain>
    </source>
</reference>
<dbReference type="Proteomes" id="UP001597018">
    <property type="component" value="Unassembled WGS sequence"/>
</dbReference>
<evidence type="ECO:0000256" key="2">
    <source>
        <dbReference type="ARBA" id="ARBA00022676"/>
    </source>
</evidence>
<dbReference type="PROSITE" id="PS50979">
    <property type="entry name" value="BC"/>
    <property type="match status" value="1"/>
</dbReference>
<feature type="domain" description="Biotin carboxylation" evidence="6">
    <location>
        <begin position="145"/>
        <end position="383"/>
    </location>
</feature>
<dbReference type="EC" id="2.4.-.-" evidence="7"/>
<keyword evidence="2 7" id="KW-0328">Glycosyltransferase</keyword>
<keyword evidence="4" id="KW-0547">Nucleotide-binding</keyword>
<keyword evidence="3 7" id="KW-0808">Transferase</keyword>
<dbReference type="InterPro" id="IPR011764">
    <property type="entry name" value="Biotin_carboxylation_dom"/>
</dbReference>
<dbReference type="GO" id="GO:0016757">
    <property type="term" value="F:glycosyltransferase activity"/>
    <property type="evidence" value="ECO:0007669"/>
    <property type="project" value="UniProtKB-KW"/>
</dbReference>
<proteinExistence type="predicted"/>
<evidence type="ECO:0000259" key="6">
    <source>
        <dbReference type="PROSITE" id="PS50979"/>
    </source>
</evidence>
<keyword evidence="8" id="KW-1185">Reference proteome</keyword>
<accession>A0ABW3G0W8</accession>
<name>A0ABW3G0W8_9PSEU</name>
<dbReference type="PANTHER" id="PTHR45947">
    <property type="entry name" value="SULFOQUINOVOSYL TRANSFERASE SQD2"/>
    <property type="match status" value="1"/>
</dbReference>
<sequence>MSARRLRVATVVTRLEGGAGVLALRGAAALDPDEHEITVITGSGDRLLAEAARAGLDTVVEPALRAPIAPGHDLLALHRLTGLFRRRGFDVVHTHCAKAGAVGRLAARRTGVGRIVHTYHGFPFHEFQSTARHRAYVGIERRLGRITDLALCVGGGVAVEAVRRGLVAPDRVRTIGIAVHHDVPRATGPARARARRRLGLSDRDTVVGAVGRLTYQKAPEDFVAALRALHRPGVVGVWVGGGDLRERVRELAARAGVRVELTGDRHDVTDLLPAFDVFALPSRYEGLPLAVAEAMACGVPVVATAVNAVADAVVPGETGLLVPPRRPGLLAAAVAHLLDHPDLARGLAHAARRRVEERFRIPVLAADLTAAYRHEPRPGGDRE</sequence>
<dbReference type="InterPro" id="IPR050194">
    <property type="entry name" value="Glycosyltransferase_grp1"/>
</dbReference>
<dbReference type="EMBL" id="JBHTIW010000043">
    <property type="protein sequence ID" value="MFD0923827.1"/>
    <property type="molecule type" value="Genomic_DNA"/>
</dbReference>
<dbReference type="Gene3D" id="3.40.50.2000">
    <property type="entry name" value="Glycogen Phosphorylase B"/>
    <property type="match status" value="2"/>
</dbReference>
<evidence type="ECO:0000313" key="7">
    <source>
        <dbReference type="EMBL" id="MFD0923827.1"/>
    </source>
</evidence>
<keyword evidence="1" id="KW-0436">Ligase</keyword>
<dbReference type="InterPro" id="IPR028098">
    <property type="entry name" value="Glyco_trans_4-like_N"/>
</dbReference>
<evidence type="ECO:0000256" key="5">
    <source>
        <dbReference type="ARBA" id="ARBA00022840"/>
    </source>
</evidence>
<dbReference type="Pfam" id="PF13439">
    <property type="entry name" value="Glyco_transf_4"/>
    <property type="match status" value="1"/>
</dbReference>
<keyword evidence="5" id="KW-0067">ATP-binding</keyword>
<dbReference type="Pfam" id="PF13692">
    <property type="entry name" value="Glyco_trans_1_4"/>
    <property type="match status" value="1"/>
</dbReference>
<dbReference type="RefSeq" id="WP_263247956.1">
    <property type="nucleotide sequence ID" value="NZ_BAABLT010000043.1"/>
</dbReference>
<dbReference type="SUPFAM" id="SSF53756">
    <property type="entry name" value="UDP-Glycosyltransferase/glycogen phosphorylase"/>
    <property type="match status" value="1"/>
</dbReference>
<dbReference type="PANTHER" id="PTHR45947:SF3">
    <property type="entry name" value="SULFOQUINOVOSYL TRANSFERASE SQD2"/>
    <property type="match status" value="1"/>
</dbReference>
<gene>
    <name evidence="7" type="ORF">ACFQ16_29120</name>
</gene>
<comment type="caution">
    <text evidence="7">The sequence shown here is derived from an EMBL/GenBank/DDBJ whole genome shotgun (WGS) entry which is preliminary data.</text>
</comment>